<accession>A0AAD9J5M1</accession>
<evidence type="ECO:0000256" key="2">
    <source>
        <dbReference type="SAM" id="SignalP"/>
    </source>
</evidence>
<organism evidence="3 4">
    <name type="scientific">Paralvinella palmiformis</name>
    <dbReference type="NCBI Taxonomy" id="53620"/>
    <lineage>
        <taxon>Eukaryota</taxon>
        <taxon>Metazoa</taxon>
        <taxon>Spiralia</taxon>
        <taxon>Lophotrochozoa</taxon>
        <taxon>Annelida</taxon>
        <taxon>Polychaeta</taxon>
        <taxon>Sedentaria</taxon>
        <taxon>Canalipalpata</taxon>
        <taxon>Terebellida</taxon>
        <taxon>Terebelliformia</taxon>
        <taxon>Alvinellidae</taxon>
        <taxon>Paralvinella</taxon>
    </lineage>
</organism>
<keyword evidence="2" id="KW-0732">Signal</keyword>
<gene>
    <name evidence="3" type="ORF">LSH36_582g03040</name>
</gene>
<evidence type="ECO:0000313" key="4">
    <source>
        <dbReference type="Proteomes" id="UP001208570"/>
    </source>
</evidence>
<feature type="region of interest" description="Disordered" evidence="1">
    <location>
        <begin position="61"/>
        <end position="85"/>
    </location>
</feature>
<dbReference type="EMBL" id="JAODUP010000582">
    <property type="protein sequence ID" value="KAK2146853.1"/>
    <property type="molecule type" value="Genomic_DNA"/>
</dbReference>
<feature type="chain" id="PRO_5042209250" evidence="2">
    <location>
        <begin position="22"/>
        <end position="482"/>
    </location>
</feature>
<sequence length="482" mass="55590">MSAYYVIVLVTLLVCVTVYDAAPPTGDRTRESYLADKRGGIPSRFRGNNFRHSLHPLIQQRAAMTPTESRDEDENTQEEDEIGSRGHDVRARDFLGAILGMGMSTQDSTSQSDRIYHSYNYDSGSDGRIYHSNHYHSNYDYGYNRHHQNHHYNDDDDYWYYHYYDDYYDDDDDDDQGDDNDDEHTTVKEIAEGTKASSENVKSGRDDVIKKSLEMRNGGRLINSEEKTKVEGAIEKQMAALKAYKRKTPTVKSSPATRHRLASRDYLGILGMGASHHSSNNHFDHNQYNKHYYYDTDKDYYDYDYYYDYDTDYRKRAVDKEKTPTAAVKRKTPTLAKSDIEGELETLRGSETKIPTVVVVQTVPRSKRDSDGTLRALIERRKTLSQSQHGCVTSRGQRPLLVKVGEPPLSHSRLYLHDFIPVTVNIFLYAIFFHADLSVFHKLVVLKFFFEDISVNERSKTFSQTNSSSSRLAELFQHNQVI</sequence>
<name>A0AAD9J5M1_9ANNE</name>
<feature type="compositionally biased region" description="Acidic residues" evidence="1">
    <location>
        <begin position="70"/>
        <end position="81"/>
    </location>
</feature>
<comment type="caution">
    <text evidence="3">The sequence shown here is derived from an EMBL/GenBank/DDBJ whole genome shotgun (WGS) entry which is preliminary data.</text>
</comment>
<proteinExistence type="predicted"/>
<evidence type="ECO:0000313" key="3">
    <source>
        <dbReference type="EMBL" id="KAK2146853.1"/>
    </source>
</evidence>
<dbReference type="Proteomes" id="UP001208570">
    <property type="component" value="Unassembled WGS sequence"/>
</dbReference>
<dbReference type="AlphaFoldDB" id="A0AAD9J5M1"/>
<reference evidence="3" key="1">
    <citation type="journal article" date="2023" name="Mol. Biol. Evol.">
        <title>Third-Generation Sequencing Reveals the Adaptive Role of the Epigenome in Three Deep-Sea Polychaetes.</title>
        <authorList>
            <person name="Perez M."/>
            <person name="Aroh O."/>
            <person name="Sun Y."/>
            <person name="Lan Y."/>
            <person name="Juniper S.K."/>
            <person name="Young C.R."/>
            <person name="Angers B."/>
            <person name="Qian P.Y."/>
        </authorList>
    </citation>
    <scope>NUCLEOTIDE SEQUENCE</scope>
    <source>
        <strain evidence="3">P08H-3</strain>
    </source>
</reference>
<protein>
    <submittedName>
        <fullName evidence="3">Uncharacterized protein</fullName>
    </submittedName>
</protein>
<feature type="signal peptide" evidence="2">
    <location>
        <begin position="1"/>
        <end position="21"/>
    </location>
</feature>
<keyword evidence="4" id="KW-1185">Reference proteome</keyword>
<evidence type="ECO:0000256" key="1">
    <source>
        <dbReference type="SAM" id="MobiDB-lite"/>
    </source>
</evidence>